<evidence type="ECO:0000256" key="7">
    <source>
        <dbReference type="ARBA" id="ARBA00022840"/>
    </source>
</evidence>
<keyword evidence="3" id="KW-0227">DNA damage</keyword>
<evidence type="ECO:0000256" key="6">
    <source>
        <dbReference type="ARBA" id="ARBA00022813"/>
    </source>
</evidence>
<keyword evidence="6 11" id="KW-0068">Autocatalytic cleavage</keyword>
<evidence type="ECO:0000256" key="10">
    <source>
        <dbReference type="PROSITE-ProRule" id="PRU00560"/>
    </source>
</evidence>
<evidence type="ECO:0000256" key="4">
    <source>
        <dbReference type="ARBA" id="ARBA00022801"/>
    </source>
</evidence>
<dbReference type="PROSITE" id="PS51198">
    <property type="entry name" value="UVRD_HELICASE_ATP_BIND"/>
    <property type="match status" value="1"/>
</dbReference>
<evidence type="ECO:0000256" key="11">
    <source>
        <dbReference type="RuleBase" id="RU003991"/>
    </source>
</evidence>
<keyword evidence="14" id="KW-1185">Reference proteome</keyword>
<organism evidence="13 14">
    <name type="scientific">Clostridium ganghwense</name>
    <dbReference type="NCBI Taxonomy" id="312089"/>
    <lineage>
        <taxon>Bacteria</taxon>
        <taxon>Bacillati</taxon>
        <taxon>Bacillota</taxon>
        <taxon>Clostridia</taxon>
        <taxon>Eubacteriales</taxon>
        <taxon>Clostridiaceae</taxon>
        <taxon>Clostridium</taxon>
    </lineage>
</organism>
<dbReference type="SUPFAM" id="SSF52540">
    <property type="entry name" value="P-loop containing nucleoside triphosphate hydrolases"/>
    <property type="match status" value="1"/>
</dbReference>
<evidence type="ECO:0000256" key="9">
    <source>
        <dbReference type="ARBA" id="ARBA00023236"/>
    </source>
</evidence>
<dbReference type="InterPro" id="IPR027417">
    <property type="entry name" value="P-loop_NTPase"/>
</dbReference>
<evidence type="ECO:0000256" key="5">
    <source>
        <dbReference type="ARBA" id="ARBA00022806"/>
    </source>
</evidence>
<dbReference type="Pfam" id="PF00580">
    <property type="entry name" value="UvrD-helicase"/>
    <property type="match status" value="1"/>
</dbReference>
<evidence type="ECO:0000259" key="12">
    <source>
        <dbReference type="PROSITE" id="PS51198"/>
    </source>
</evidence>
<accession>A0ABT4CLC9</accession>
<evidence type="ECO:0000313" key="13">
    <source>
        <dbReference type="EMBL" id="MCY6369283.1"/>
    </source>
</evidence>
<dbReference type="SUPFAM" id="SSF51306">
    <property type="entry name" value="LexA/Signal peptidase"/>
    <property type="match status" value="1"/>
</dbReference>
<keyword evidence="5 10" id="KW-0347">Helicase</keyword>
<gene>
    <name evidence="13" type="ORF">OXH55_01315</name>
</gene>
<dbReference type="RefSeq" id="WP_268047600.1">
    <property type="nucleotide sequence ID" value="NZ_JAPQES010000001.1"/>
</dbReference>
<proteinExistence type="inferred from homology"/>
<dbReference type="Gene3D" id="2.10.109.10">
    <property type="entry name" value="Umud Fragment, subunit A"/>
    <property type="match status" value="1"/>
</dbReference>
<evidence type="ECO:0000256" key="1">
    <source>
        <dbReference type="ARBA" id="ARBA00007484"/>
    </source>
</evidence>
<keyword evidence="2 10" id="KW-0547">Nucleotide-binding</keyword>
<name>A0ABT4CLC9_9CLOT</name>
<dbReference type="InterPro" id="IPR015927">
    <property type="entry name" value="Peptidase_S24_S26A/B/C"/>
</dbReference>
<dbReference type="InterPro" id="IPR039418">
    <property type="entry name" value="LexA-like"/>
</dbReference>
<keyword evidence="9" id="KW-0742">SOS response</keyword>
<comment type="similarity">
    <text evidence="1 11">Belongs to the peptidase S24 family.</text>
</comment>
<dbReference type="EMBL" id="JAPQES010000001">
    <property type="protein sequence ID" value="MCY6369283.1"/>
    <property type="molecule type" value="Genomic_DNA"/>
</dbReference>
<protein>
    <recommendedName>
        <fullName evidence="12">UvrD-like helicase ATP-binding domain-containing protein</fullName>
    </recommendedName>
</protein>
<reference evidence="13" key="1">
    <citation type="submission" date="2022-12" db="EMBL/GenBank/DDBJ databases">
        <authorList>
            <person name="Wang J."/>
        </authorList>
    </citation>
    <scope>NUCLEOTIDE SEQUENCE</scope>
    <source>
        <strain evidence="13">HY-42-06</strain>
    </source>
</reference>
<dbReference type="PANTHER" id="PTHR33516:SF2">
    <property type="entry name" value="LEXA REPRESSOR-RELATED"/>
    <property type="match status" value="1"/>
</dbReference>
<dbReference type="PRINTS" id="PR00726">
    <property type="entry name" value="LEXASERPTASE"/>
</dbReference>
<sequence length="499" mass="58558">MQANKEQLKLIHSKPNGYSIIKGLEGCGKTTAAVYKALYLKNNYSFCQDDKILMIAYSENHFKYINDIYHKLEKDTKYEYYTLFSNLENKPHITKLDDIIKKYFKEYSKNNKLSYKLISSDVIKIETIKQCLFEIKKLYPRVKILKEDYARFFIDEIKWIKSFNYEKLEDYQTAKRNGRKCKKGEGPSTLKKNSIAREVVFNLMQSYNKELKEQGCIDYEDMVLFALKEAKRKRKSKYAHIFIDEGENYTKSQIDFIKSLYNEKPYSSITFIVDIDKKESPYSAFVRKGRVYAKELGIKIRKYNLKHNYKSFKENANKEIEKDGNIAAVSSMEKFQYFDLRHNKKFDMMRDYSNLNEIIVNNKDGDVEYKNDELRQLQVFSNIAAGEPILINPEQQDNFYIPQYWLKGLNDCFILKVKGDSMKNANIDDGDHVVIQKQYNANHNDIVAVNLQGSATLKRLHIGKKEILLMPENENYEPIPVNEEGIYLIGKAVGIIKCN</sequence>
<keyword evidence="8" id="KW-0234">DNA repair</keyword>
<dbReference type="InterPro" id="IPR006197">
    <property type="entry name" value="Peptidase_S24_LexA"/>
</dbReference>
<keyword evidence="7 10" id="KW-0067">ATP-binding</keyword>
<feature type="domain" description="UvrD-like helicase ATP-binding" evidence="12">
    <location>
        <begin position="2"/>
        <end position="312"/>
    </location>
</feature>
<evidence type="ECO:0000256" key="8">
    <source>
        <dbReference type="ARBA" id="ARBA00023204"/>
    </source>
</evidence>
<comment type="caution">
    <text evidence="13">The sequence shown here is derived from an EMBL/GenBank/DDBJ whole genome shotgun (WGS) entry which is preliminary data.</text>
</comment>
<dbReference type="Pfam" id="PF00717">
    <property type="entry name" value="Peptidase_S24"/>
    <property type="match status" value="1"/>
</dbReference>
<dbReference type="InterPro" id="IPR036286">
    <property type="entry name" value="LexA/Signal_pep-like_sf"/>
</dbReference>
<dbReference type="CDD" id="cd06529">
    <property type="entry name" value="S24_LexA-like"/>
    <property type="match status" value="1"/>
</dbReference>
<evidence type="ECO:0000256" key="2">
    <source>
        <dbReference type="ARBA" id="ARBA00022741"/>
    </source>
</evidence>
<evidence type="ECO:0000313" key="14">
    <source>
        <dbReference type="Proteomes" id="UP001079657"/>
    </source>
</evidence>
<dbReference type="InterPro" id="IPR014016">
    <property type="entry name" value="UvrD-like_ATP-bd"/>
</dbReference>
<evidence type="ECO:0000256" key="3">
    <source>
        <dbReference type="ARBA" id="ARBA00022763"/>
    </source>
</evidence>
<dbReference type="PANTHER" id="PTHR33516">
    <property type="entry name" value="LEXA REPRESSOR"/>
    <property type="match status" value="1"/>
</dbReference>
<keyword evidence="4 10" id="KW-0378">Hydrolase</keyword>
<feature type="binding site" evidence="10">
    <location>
        <begin position="23"/>
        <end position="30"/>
    </location>
    <ligand>
        <name>ATP</name>
        <dbReference type="ChEBI" id="CHEBI:30616"/>
    </ligand>
</feature>
<dbReference type="Proteomes" id="UP001079657">
    <property type="component" value="Unassembled WGS sequence"/>
</dbReference>
<dbReference type="Gene3D" id="3.40.50.300">
    <property type="entry name" value="P-loop containing nucleotide triphosphate hydrolases"/>
    <property type="match status" value="1"/>
</dbReference>
<dbReference type="InterPro" id="IPR050077">
    <property type="entry name" value="LexA_repressor"/>
</dbReference>